<sequence length="42" mass="4947">MLKVLYSDEWKSDKKKWESSREPVCESSQEDTGEPPTLCDKR</sequence>
<reference evidence="2" key="1">
    <citation type="submission" date="2014-11" db="EMBL/GenBank/DDBJ databases">
        <authorList>
            <person name="Amaro Gonzalez C."/>
        </authorList>
    </citation>
    <scope>NUCLEOTIDE SEQUENCE</scope>
</reference>
<evidence type="ECO:0000313" key="2">
    <source>
        <dbReference type="EMBL" id="JAI00322.1"/>
    </source>
</evidence>
<dbReference type="AlphaFoldDB" id="A0A0E9XD19"/>
<protein>
    <submittedName>
        <fullName evidence="2">Uncharacterized protein</fullName>
    </submittedName>
</protein>
<accession>A0A0E9XD19</accession>
<proteinExistence type="predicted"/>
<reference evidence="2" key="2">
    <citation type="journal article" date="2015" name="Fish Shellfish Immunol.">
        <title>Early steps in the European eel (Anguilla anguilla)-Vibrio vulnificus interaction in the gills: Role of the RtxA13 toxin.</title>
        <authorList>
            <person name="Callol A."/>
            <person name="Pajuelo D."/>
            <person name="Ebbesson L."/>
            <person name="Teles M."/>
            <person name="MacKenzie S."/>
            <person name="Amaro C."/>
        </authorList>
    </citation>
    <scope>NUCLEOTIDE SEQUENCE</scope>
</reference>
<evidence type="ECO:0000256" key="1">
    <source>
        <dbReference type="SAM" id="MobiDB-lite"/>
    </source>
</evidence>
<organism evidence="2">
    <name type="scientific">Anguilla anguilla</name>
    <name type="common">European freshwater eel</name>
    <name type="synonym">Muraena anguilla</name>
    <dbReference type="NCBI Taxonomy" id="7936"/>
    <lineage>
        <taxon>Eukaryota</taxon>
        <taxon>Metazoa</taxon>
        <taxon>Chordata</taxon>
        <taxon>Craniata</taxon>
        <taxon>Vertebrata</taxon>
        <taxon>Euteleostomi</taxon>
        <taxon>Actinopterygii</taxon>
        <taxon>Neopterygii</taxon>
        <taxon>Teleostei</taxon>
        <taxon>Anguilliformes</taxon>
        <taxon>Anguillidae</taxon>
        <taxon>Anguilla</taxon>
    </lineage>
</organism>
<name>A0A0E9XD19_ANGAN</name>
<dbReference type="EMBL" id="GBXM01008256">
    <property type="protein sequence ID" value="JAI00322.1"/>
    <property type="molecule type" value="Transcribed_RNA"/>
</dbReference>
<feature type="region of interest" description="Disordered" evidence="1">
    <location>
        <begin position="18"/>
        <end position="42"/>
    </location>
</feature>